<gene>
    <name evidence="1" type="ORF">DI536_35315</name>
</gene>
<accession>A0A2W5SL30</accession>
<evidence type="ECO:0008006" key="3">
    <source>
        <dbReference type="Google" id="ProtNLM"/>
    </source>
</evidence>
<name>A0A2W5SL30_9BACT</name>
<dbReference type="EMBL" id="QFQP01000069">
    <property type="protein sequence ID" value="PZR03869.1"/>
    <property type="molecule type" value="Genomic_DNA"/>
</dbReference>
<dbReference type="Proteomes" id="UP000249061">
    <property type="component" value="Unassembled WGS sequence"/>
</dbReference>
<dbReference type="PROSITE" id="PS51257">
    <property type="entry name" value="PROKAR_LIPOPROTEIN"/>
    <property type="match status" value="1"/>
</dbReference>
<reference evidence="1 2" key="1">
    <citation type="submission" date="2017-08" db="EMBL/GenBank/DDBJ databases">
        <title>Infants hospitalized years apart are colonized by the same room-sourced microbial strains.</title>
        <authorList>
            <person name="Brooks B."/>
            <person name="Olm M.R."/>
            <person name="Firek B.A."/>
            <person name="Baker R."/>
            <person name="Thomas B.C."/>
            <person name="Morowitz M.J."/>
            <person name="Banfield J.F."/>
        </authorList>
    </citation>
    <scope>NUCLEOTIDE SEQUENCE [LARGE SCALE GENOMIC DNA]</scope>
    <source>
        <strain evidence="1">S2_003_000_R2_14</strain>
    </source>
</reference>
<evidence type="ECO:0000313" key="1">
    <source>
        <dbReference type="EMBL" id="PZR03869.1"/>
    </source>
</evidence>
<sequence length="364" mass="39935">MFVSTRFRCGEGWLLLGVLLSGCINPDDILGLSGMVRAERPVAGQQVTLSREKFASAGGPCIAPVVHERVAVGESGTFEFELLRAEAQRLTGFSAGFCLRVETTFDSGVHYQVDIPSLGSSLELPPFVDWNPNVRIDGGLQFEPAPFALSDAGQLVSHRIEFRSDAGIVWRWDSHQLDADGHLVPASSQLDSRVLGEFESEVLSISARQLVVGNDAFLAPTISRVTDATVTTHTTLPFRHVAWTFGAPCLSTVGNCPLTDRRLVRSVINERTLELNLQSTIFVDLIALRGFVTASDFVEMTVLDWRGDAHVFSVALPRSAFSEALEERFLAVPIDIGDNPAWLVRLEFPEPVTTIRELSVFRPD</sequence>
<evidence type="ECO:0000313" key="2">
    <source>
        <dbReference type="Proteomes" id="UP000249061"/>
    </source>
</evidence>
<protein>
    <recommendedName>
        <fullName evidence="3">Lipoprotein</fullName>
    </recommendedName>
</protein>
<comment type="caution">
    <text evidence="1">The sequence shown here is derived from an EMBL/GenBank/DDBJ whole genome shotgun (WGS) entry which is preliminary data.</text>
</comment>
<proteinExistence type="predicted"/>
<organism evidence="1 2">
    <name type="scientific">Archangium gephyra</name>
    <dbReference type="NCBI Taxonomy" id="48"/>
    <lineage>
        <taxon>Bacteria</taxon>
        <taxon>Pseudomonadati</taxon>
        <taxon>Myxococcota</taxon>
        <taxon>Myxococcia</taxon>
        <taxon>Myxococcales</taxon>
        <taxon>Cystobacterineae</taxon>
        <taxon>Archangiaceae</taxon>
        <taxon>Archangium</taxon>
    </lineage>
</organism>
<dbReference type="AlphaFoldDB" id="A0A2W5SL30"/>